<evidence type="ECO:0000256" key="1">
    <source>
        <dbReference type="ARBA" id="ARBA00022676"/>
    </source>
</evidence>
<feature type="domain" description="Glycosyl transferase family 1" evidence="3">
    <location>
        <begin position="175"/>
        <end position="336"/>
    </location>
</feature>
<dbReference type="SUPFAM" id="SSF53756">
    <property type="entry name" value="UDP-Glycosyltransferase/glycogen phosphorylase"/>
    <property type="match status" value="1"/>
</dbReference>
<dbReference type="Pfam" id="PF13439">
    <property type="entry name" value="Glyco_transf_4"/>
    <property type="match status" value="1"/>
</dbReference>
<feature type="domain" description="Glycosyltransferase subfamily 4-like N-terminal" evidence="4">
    <location>
        <begin position="5"/>
        <end position="162"/>
    </location>
</feature>
<keyword evidence="1 5" id="KW-0328">Glycosyltransferase</keyword>
<name>A0AAU7USH2_9NOCA</name>
<dbReference type="Gene3D" id="3.40.50.2000">
    <property type="entry name" value="Glycogen Phosphorylase B"/>
    <property type="match status" value="2"/>
</dbReference>
<sequence>MALVTAEGIAQSGNVVKVVLPNSGPLESKIRDVDIDIELVDVPVLRKSALTITGMARLFAASVTGVIKAIRTIRDFDPDVVYANTITQPIWFLAAKICRRKLVCHVRESESGAHPLIRKGLLLPLALADDIITNSMATLEFVRQSLSSRAHVEMHVVYNGKDWSKYFRNEPRPIQQPVRILLVGRVSPRKGQDVALQAVGILRRRGIDCTLRLAGDTFPGYEWFEDELLDIERRLDLSTNVKHVGFVDDIPKELEWADIVLVPSRQEPFGTVAAEAMAAMRPVIVSGVEGLTEIVEQGRTGLVVPPDSPEELTHAILRLVMNPLIAAQLAKNGYERVNRDFSLAKYKRQIESVLMSRKIGGD</sequence>
<evidence type="ECO:0000256" key="2">
    <source>
        <dbReference type="ARBA" id="ARBA00022679"/>
    </source>
</evidence>
<dbReference type="GO" id="GO:0016757">
    <property type="term" value="F:glycosyltransferase activity"/>
    <property type="evidence" value="ECO:0007669"/>
    <property type="project" value="UniProtKB-KW"/>
</dbReference>
<dbReference type="EMBL" id="CP132970">
    <property type="protein sequence ID" value="XBW02754.1"/>
    <property type="molecule type" value="Genomic_DNA"/>
</dbReference>
<organism evidence="5">
    <name type="scientific">Rhodococcus sp. D-6</name>
    <dbReference type="NCBI Taxonomy" id="1387842"/>
    <lineage>
        <taxon>Bacteria</taxon>
        <taxon>Bacillati</taxon>
        <taxon>Actinomycetota</taxon>
        <taxon>Actinomycetes</taxon>
        <taxon>Mycobacteriales</taxon>
        <taxon>Nocardiaceae</taxon>
        <taxon>Rhodococcus</taxon>
    </lineage>
</organism>
<dbReference type="AlphaFoldDB" id="A0AAU7USH2"/>
<proteinExistence type="predicted"/>
<dbReference type="InterPro" id="IPR028098">
    <property type="entry name" value="Glyco_trans_4-like_N"/>
</dbReference>
<dbReference type="KEGG" id="rhox:RBB84_15710"/>
<dbReference type="CDD" id="cd03801">
    <property type="entry name" value="GT4_PimA-like"/>
    <property type="match status" value="1"/>
</dbReference>
<dbReference type="Pfam" id="PF00534">
    <property type="entry name" value="Glycos_transf_1"/>
    <property type="match status" value="1"/>
</dbReference>
<evidence type="ECO:0000259" key="3">
    <source>
        <dbReference type="Pfam" id="PF00534"/>
    </source>
</evidence>
<gene>
    <name evidence="5" type="ORF">RBB84_15710</name>
</gene>
<dbReference type="InterPro" id="IPR001296">
    <property type="entry name" value="Glyco_trans_1"/>
</dbReference>
<dbReference type="PANTHER" id="PTHR12526">
    <property type="entry name" value="GLYCOSYLTRANSFERASE"/>
    <property type="match status" value="1"/>
</dbReference>
<protein>
    <submittedName>
        <fullName evidence="5">Glycosyltransferase family 4 protein</fullName>
        <ecNumber evidence="5">2.4.-.-</ecNumber>
    </submittedName>
</protein>
<dbReference type="RefSeq" id="WP_197481943.1">
    <property type="nucleotide sequence ID" value="NZ_CP132970.1"/>
</dbReference>
<accession>A0AAU7USH2</accession>
<keyword evidence="2 5" id="KW-0808">Transferase</keyword>
<dbReference type="EC" id="2.4.-.-" evidence="5"/>
<reference evidence="5" key="1">
    <citation type="submission" date="2023-08" db="EMBL/GenBank/DDBJ databases">
        <title>The novel hydrolase IpcH responsible for the initial isoprocarb degradation step in Rhodococcus sp. D-6.</title>
        <authorList>
            <person name="Zhu Q."/>
        </authorList>
    </citation>
    <scope>NUCLEOTIDE SEQUENCE</scope>
    <source>
        <strain evidence="5">D-6</strain>
    </source>
</reference>
<evidence type="ECO:0000313" key="5">
    <source>
        <dbReference type="EMBL" id="XBW02754.1"/>
    </source>
</evidence>
<evidence type="ECO:0000259" key="4">
    <source>
        <dbReference type="Pfam" id="PF13439"/>
    </source>
</evidence>